<dbReference type="AlphaFoldDB" id="A0A392N1V8"/>
<protein>
    <submittedName>
        <fullName evidence="2">Uncharacterized protein</fullName>
    </submittedName>
</protein>
<accession>A0A392N1V8</accession>
<dbReference type="Proteomes" id="UP000265520">
    <property type="component" value="Unassembled WGS sequence"/>
</dbReference>
<sequence length="132" mass="14460">MGSKMFSQPNYLPTKLCTLDELLGMTAATVLDKQIQSSCKDIESIQEQVVAINDSLPIQTFTQSDIDKFAWLDDSILSTPNVSASAENDMSASSHKTPAKRSSAKQISIDNTNLESQFSSTRSGKLIKKEKI</sequence>
<organism evidence="2 3">
    <name type="scientific">Trifolium medium</name>
    <dbReference type="NCBI Taxonomy" id="97028"/>
    <lineage>
        <taxon>Eukaryota</taxon>
        <taxon>Viridiplantae</taxon>
        <taxon>Streptophyta</taxon>
        <taxon>Embryophyta</taxon>
        <taxon>Tracheophyta</taxon>
        <taxon>Spermatophyta</taxon>
        <taxon>Magnoliopsida</taxon>
        <taxon>eudicotyledons</taxon>
        <taxon>Gunneridae</taxon>
        <taxon>Pentapetalae</taxon>
        <taxon>rosids</taxon>
        <taxon>fabids</taxon>
        <taxon>Fabales</taxon>
        <taxon>Fabaceae</taxon>
        <taxon>Papilionoideae</taxon>
        <taxon>50 kb inversion clade</taxon>
        <taxon>NPAAA clade</taxon>
        <taxon>Hologalegina</taxon>
        <taxon>IRL clade</taxon>
        <taxon>Trifolieae</taxon>
        <taxon>Trifolium</taxon>
    </lineage>
</organism>
<keyword evidence="3" id="KW-1185">Reference proteome</keyword>
<reference evidence="2 3" key="1">
    <citation type="journal article" date="2018" name="Front. Plant Sci.">
        <title>Red Clover (Trifolium pratense) and Zigzag Clover (T. medium) - A Picture of Genomic Similarities and Differences.</title>
        <authorList>
            <person name="Dluhosova J."/>
            <person name="Istvanek J."/>
            <person name="Nedelnik J."/>
            <person name="Repkova J."/>
        </authorList>
    </citation>
    <scope>NUCLEOTIDE SEQUENCE [LARGE SCALE GENOMIC DNA]</scope>
    <source>
        <strain evidence="3">cv. 10/8</strain>
        <tissue evidence="2">Leaf</tissue>
    </source>
</reference>
<evidence type="ECO:0000256" key="1">
    <source>
        <dbReference type="SAM" id="MobiDB-lite"/>
    </source>
</evidence>
<comment type="caution">
    <text evidence="2">The sequence shown here is derived from an EMBL/GenBank/DDBJ whole genome shotgun (WGS) entry which is preliminary data.</text>
</comment>
<proteinExistence type="predicted"/>
<evidence type="ECO:0000313" key="2">
    <source>
        <dbReference type="EMBL" id="MCH92948.1"/>
    </source>
</evidence>
<evidence type="ECO:0000313" key="3">
    <source>
        <dbReference type="Proteomes" id="UP000265520"/>
    </source>
</evidence>
<feature type="region of interest" description="Disordered" evidence="1">
    <location>
        <begin position="82"/>
        <end position="132"/>
    </location>
</feature>
<name>A0A392N1V8_9FABA</name>
<dbReference type="EMBL" id="LXQA010023833">
    <property type="protein sequence ID" value="MCH92948.1"/>
    <property type="molecule type" value="Genomic_DNA"/>
</dbReference>
<gene>
    <name evidence="2" type="ORF">A2U01_0013894</name>
</gene>
<feature type="compositionally biased region" description="Polar residues" evidence="1">
    <location>
        <begin position="104"/>
        <end position="123"/>
    </location>
</feature>
<feature type="compositionally biased region" description="Polar residues" evidence="1">
    <location>
        <begin position="82"/>
        <end position="96"/>
    </location>
</feature>